<dbReference type="SUPFAM" id="SSF48452">
    <property type="entry name" value="TPR-like"/>
    <property type="match status" value="1"/>
</dbReference>
<evidence type="ECO:0000313" key="1">
    <source>
        <dbReference type="EMBL" id="ETR66244.1"/>
    </source>
</evidence>
<name>A0A1V1NUK6_9BACT</name>
<dbReference type="EMBL" id="ATBP01002131">
    <property type="protein sequence ID" value="ETR66244.1"/>
    <property type="molecule type" value="Genomic_DNA"/>
</dbReference>
<reference evidence="2" key="1">
    <citation type="submission" date="2012-11" db="EMBL/GenBank/DDBJ databases">
        <authorList>
            <person name="Lucero-Rivera Y.E."/>
            <person name="Tovar-Ramirez D."/>
        </authorList>
    </citation>
    <scope>NUCLEOTIDE SEQUENCE [LARGE SCALE GENOMIC DNA]</scope>
    <source>
        <strain evidence="2">Araruama</strain>
    </source>
</reference>
<accession>A0A1V1NUK6</accession>
<proteinExistence type="predicted"/>
<comment type="caution">
    <text evidence="1">The sequence shown here is derived from an EMBL/GenBank/DDBJ whole genome shotgun (WGS) entry which is preliminary data.</text>
</comment>
<protein>
    <submittedName>
        <fullName evidence="1">Uncharacterized protein</fullName>
    </submittedName>
</protein>
<dbReference type="InterPro" id="IPR011990">
    <property type="entry name" value="TPR-like_helical_dom_sf"/>
</dbReference>
<sequence>MNEDTLKEIQDESYLKKLRSNFESLTNTEQLIVLIISLIYTSTTRTILLKCFVKLDIRNPKGTRYQSHTLVKVLQKLIDLKLIRDGSYPASSKTFADYALQIAFESDKLEPVANALEDMEKSGQILTNKRIHKDARTLRLLRLAYFNKDYDTLETLFIKLIHKSSLDYIVKNSCDNFFQVIMHKPFKGKVPDSIRLFYIHKKLVDSIITLAPCDKELEDLVYIYNKSKKLPQKENNILALHCIYRAQFGEAASLLASSDDNYEGLLLKGFLAYLTGNGDAAIKCFQTALNNENDFPNEIINVLICFYLAELLRQDSTDSFDQIEGLKEIVYRKIDKPYWLSNIYEIFEKSH</sequence>
<gene>
    <name evidence="1" type="ORF">OMM_05744</name>
</gene>
<dbReference type="AlphaFoldDB" id="A0A1V1NUK6"/>
<evidence type="ECO:0000313" key="2">
    <source>
        <dbReference type="Proteomes" id="UP000189670"/>
    </source>
</evidence>
<organism evidence="1 2">
    <name type="scientific">Candidatus Magnetoglobus multicellularis str. Araruama</name>
    <dbReference type="NCBI Taxonomy" id="890399"/>
    <lineage>
        <taxon>Bacteria</taxon>
        <taxon>Pseudomonadati</taxon>
        <taxon>Thermodesulfobacteriota</taxon>
        <taxon>Desulfobacteria</taxon>
        <taxon>Desulfobacterales</taxon>
        <taxon>Desulfobacteraceae</taxon>
        <taxon>Candidatus Magnetoglobus</taxon>
    </lineage>
</organism>
<dbReference type="Proteomes" id="UP000189670">
    <property type="component" value="Unassembled WGS sequence"/>
</dbReference>